<evidence type="ECO:0000256" key="1">
    <source>
        <dbReference type="SAM" id="MobiDB-lite"/>
    </source>
</evidence>
<keyword evidence="3" id="KW-1185">Reference proteome</keyword>
<feature type="compositionally biased region" description="Basic and acidic residues" evidence="1">
    <location>
        <begin position="180"/>
        <end position="191"/>
    </location>
</feature>
<feature type="compositionally biased region" description="Basic and acidic residues" evidence="1">
    <location>
        <begin position="264"/>
        <end position="300"/>
    </location>
</feature>
<protein>
    <submittedName>
        <fullName evidence="2">Uncharacterized protein</fullName>
    </submittedName>
</protein>
<feature type="compositionally biased region" description="Low complexity" evidence="1">
    <location>
        <begin position="310"/>
        <end position="321"/>
    </location>
</feature>
<comment type="caution">
    <text evidence="2">The sequence shown here is derived from an EMBL/GenBank/DDBJ whole genome shotgun (WGS) entry which is preliminary data.</text>
</comment>
<feature type="compositionally biased region" description="Polar residues" evidence="1">
    <location>
        <begin position="34"/>
        <end position="48"/>
    </location>
</feature>
<feature type="compositionally biased region" description="Basic and acidic residues" evidence="1">
    <location>
        <begin position="142"/>
        <end position="167"/>
    </location>
</feature>
<dbReference type="AlphaFoldDB" id="A0A3M9MM49"/>
<proteinExistence type="predicted"/>
<accession>A0A3M9MM49</accession>
<feature type="compositionally biased region" description="Low complexity" evidence="1">
    <location>
        <begin position="117"/>
        <end position="129"/>
    </location>
</feature>
<feature type="compositionally biased region" description="Basic and acidic residues" evidence="1">
    <location>
        <begin position="18"/>
        <end position="33"/>
    </location>
</feature>
<name>A0A3M9MM49_9BACT</name>
<feature type="region of interest" description="Disordered" evidence="1">
    <location>
        <begin position="1"/>
        <end position="213"/>
    </location>
</feature>
<dbReference type="EMBL" id="RJJD01000008">
    <property type="protein sequence ID" value="RNI25963.1"/>
    <property type="molecule type" value="Genomic_DNA"/>
</dbReference>
<dbReference type="OrthoDB" id="892383at2"/>
<feature type="region of interest" description="Disordered" evidence="1">
    <location>
        <begin position="259"/>
        <end position="321"/>
    </location>
</feature>
<evidence type="ECO:0000313" key="3">
    <source>
        <dbReference type="Proteomes" id="UP000272117"/>
    </source>
</evidence>
<reference evidence="2 3" key="1">
    <citation type="submission" date="2018-11" db="EMBL/GenBank/DDBJ databases">
        <title>Rufibacter latericius sp. nov., isolated from water in Baiyang Lake.</title>
        <authorList>
            <person name="Yang Y."/>
        </authorList>
    </citation>
    <scope>NUCLEOTIDE SEQUENCE [LARGE SCALE GENOMIC DNA]</scope>
    <source>
        <strain evidence="2 3">R-22-1c-1</strain>
    </source>
</reference>
<dbReference type="Proteomes" id="UP000272117">
    <property type="component" value="Unassembled WGS sequence"/>
</dbReference>
<sequence>MDSNQRYNEFRPGPDGNAENHRIGRELYNRDQQRNQPTQPGNENTWDNGNHFHTGPNNQQRSHFPEDSHQRNSNADLGASLSKHYGNREYSAYRNPNSLNYGDGRGNNTHFERRQENSSFQNNNSNNYSPYGDGRGNYSARQDSDGHAHNRVHSEDRLSEQRRRDDSNENYYRGGYMDSRGVREELPRPDDNPYNDWPGGRSRYKDDDYRYGSGNHDWYREQRYTADDGRVMDRDKGDILGDMREGAREVWHDVKNMFSRNSHQHPDHDRHDQDNRRHDHDYEYRSRHDRGTERGPRWSDETDSGDDNNSRYPRNNNPRNY</sequence>
<organism evidence="2 3">
    <name type="scientific">Rufibacter latericius</name>
    <dbReference type="NCBI Taxonomy" id="2487040"/>
    <lineage>
        <taxon>Bacteria</taxon>
        <taxon>Pseudomonadati</taxon>
        <taxon>Bacteroidota</taxon>
        <taxon>Cytophagia</taxon>
        <taxon>Cytophagales</taxon>
        <taxon>Hymenobacteraceae</taxon>
        <taxon>Rufibacter</taxon>
    </lineage>
</organism>
<evidence type="ECO:0000313" key="2">
    <source>
        <dbReference type="EMBL" id="RNI25963.1"/>
    </source>
</evidence>
<dbReference type="RefSeq" id="WP_123127585.1">
    <property type="nucleotide sequence ID" value="NZ_RJJD01000008.1"/>
</dbReference>
<gene>
    <name evidence="2" type="ORF">EFB08_14095</name>
</gene>